<evidence type="ECO:0000313" key="7">
    <source>
        <dbReference type="Proteomes" id="UP000430670"/>
    </source>
</evidence>
<dbReference type="InterPro" id="IPR036318">
    <property type="entry name" value="FAD-bd_PCMH-like_sf"/>
</dbReference>
<dbReference type="SUPFAM" id="SSF56176">
    <property type="entry name" value="FAD-binding/transporter-associated domain-like"/>
    <property type="match status" value="1"/>
</dbReference>
<dbReference type="PANTHER" id="PTHR42934:SF2">
    <property type="entry name" value="GLYCOLATE OXIDASE SUBUNIT GLCD"/>
    <property type="match status" value="1"/>
</dbReference>
<evidence type="ECO:0000256" key="1">
    <source>
        <dbReference type="ARBA" id="ARBA00001974"/>
    </source>
</evidence>
<reference evidence="6 7" key="1">
    <citation type="submission" date="2019-11" db="EMBL/GenBank/DDBJ databases">
        <title>Whole-genome sequence of a the green, strictly anaerobic photosynthetic bacterium Heliobacillus mobilis DSM 6151.</title>
        <authorList>
            <person name="Kyndt J.A."/>
            <person name="Meyer T.E."/>
        </authorList>
    </citation>
    <scope>NUCLEOTIDE SEQUENCE [LARGE SCALE GENOMIC DNA]</scope>
    <source>
        <strain evidence="6 7">DSM 6151</strain>
    </source>
</reference>
<name>A0A6I3SQH2_HELMO</name>
<dbReference type="AlphaFoldDB" id="A0A6I3SQH2"/>
<evidence type="ECO:0000256" key="4">
    <source>
        <dbReference type="ARBA" id="ARBA00023002"/>
    </source>
</evidence>
<keyword evidence="3" id="KW-0274">FAD</keyword>
<dbReference type="InterPro" id="IPR016169">
    <property type="entry name" value="FAD-bd_PCMH_sub2"/>
</dbReference>
<proteinExistence type="predicted"/>
<dbReference type="InterPro" id="IPR006094">
    <property type="entry name" value="Oxid_FAD_bind_N"/>
</dbReference>
<accession>A0A6I3SQH2</accession>
<sequence>MGPYTHDETADPELAHHPEVVLLPENTQQVAEIVKLANHHKLPIVPRGAGTGLSGGIVPKFGGIVISLERFDKIIEIDSENMFMTVEAGVITERVQEAANRAGFLYAGDPCSGHSSTIGGNVATNAGGNKVLKYGSTRRQVYGLEVVTAEGDIVFLGGKCMKDSTGYSLLNLIIGSEGTLGIITKVILKLQPLPSHRVDLLAIFPDRSSAMQAVPLILQKGIIPAALEFMDNRAVQCCEEYIGEKLPYRKDAYYLIVTLEGDDEGFLEGQMALIDEVCRDSGVIEILAADPRRIWRARRVFAEASRARSPVYSGEDLVVPLSALGVIIKFIVDRGEEYGVTIHCAGHAGDGNVHAHILKDSINDDNWRQILLALHDQIYKKVYSLGGKLSGEHGIGYKRVKLLEEFCHPVELKMMKAIKQCLDPNLILNPGKVLQF</sequence>
<dbReference type="InterPro" id="IPR051914">
    <property type="entry name" value="FAD-linked_OxidoTrans_Type4"/>
</dbReference>
<dbReference type="InterPro" id="IPR004113">
    <property type="entry name" value="FAD-bd_oxidored_4_C"/>
</dbReference>
<dbReference type="PROSITE" id="PS51387">
    <property type="entry name" value="FAD_PCMH"/>
    <property type="match status" value="1"/>
</dbReference>
<dbReference type="Proteomes" id="UP000430670">
    <property type="component" value="Unassembled WGS sequence"/>
</dbReference>
<organism evidence="6 7">
    <name type="scientific">Heliobacterium mobile</name>
    <name type="common">Heliobacillus mobilis</name>
    <dbReference type="NCBI Taxonomy" id="28064"/>
    <lineage>
        <taxon>Bacteria</taxon>
        <taxon>Bacillati</taxon>
        <taxon>Bacillota</taxon>
        <taxon>Clostridia</taxon>
        <taxon>Eubacteriales</taxon>
        <taxon>Heliobacteriaceae</taxon>
        <taxon>Heliobacterium</taxon>
    </lineage>
</organism>
<keyword evidence="7" id="KW-1185">Reference proteome</keyword>
<feature type="domain" description="FAD-binding PCMH-type" evidence="5">
    <location>
        <begin position="14"/>
        <end position="193"/>
    </location>
</feature>
<comment type="cofactor">
    <cofactor evidence="1">
        <name>FAD</name>
        <dbReference type="ChEBI" id="CHEBI:57692"/>
    </cofactor>
</comment>
<keyword evidence="4" id="KW-0560">Oxidoreductase</keyword>
<dbReference type="Gene3D" id="3.30.465.10">
    <property type="match status" value="1"/>
</dbReference>
<dbReference type="Gene3D" id="1.10.45.10">
    <property type="entry name" value="Vanillyl-alcohol Oxidase, Chain A, domain 4"/>
    <property type="match status" value="1"/>
</dbReference>
<evidence type="ECO:0000259" key="5">
    <source>
        <dbReference type="PROSITE" id="PS51387"/>
    </source>
</evidence>
<dbReference type="EMBL" id="WNKU01000031">
    <property type="protein sequence ID" value="MTV50662.1"/>
    <property type="molecule type" value="Genomic_DNA"/>
</dbReference>
<dbReference type="GO" id="GO:0016491">
    <property type="term" value="F:oxidoreductase activity"/>
    <property type="evidence" value="ECO:0007669"/>
    <property type="project" value="UniProtKB-KW"/>
</dbReference>
<dbReference type="Gene3D" id="3.30.70.2740">
    <property type="match status" value="1"/>
</dbReference>
<protein>
    <submittedName>
        <fullName evidence="6">FAD-binding protein</fullName>
    </submittedName>
</protein>
<dbReference type="InterPro" id="IPR016164">
    <property type="entry name" value="FAD-linked_Oxase-like_C"/>
</dbReference>
<keyword evidence="2" id="KW-0285">Flavoprotein</keyword>
<dbReference type="OrthoDB" id="9767256at2"/>
<evidence type="ECO:0000256" key="3">
    <source>
        <dbReference type="ARBA" id="ARBA00022827"/>
    </source>
</evidence>
<gene>
    <name evidence="6" type="ORF">GJ688_17130</name>
</gene>
<comment type="caution">
    <text evidence="6">The sequence shown here is derived from an EMBL/GenBank/DDBJ whole genome shotgun (WGS) entry which is preliminary data.</text>
</comment>
<dbReference type="Pfam" id="PF01565">
    <property type="entry name" value="FAD_binding_4"/>
    <property type="match status" value="1"/>
</dbReference>
<dbReference type="GO" id="GO:0071949">
    <property type="term" value="F:FAD binding"/>
    <property type="evidence" value="ECO:0007669"/>
    <property type="project" value="InterPro"/>
</dbReference>
<dbReference type="SUPFAM" id="SSF55103">
    <property type="entry name" value="FAD-linked oxidases, C-terminal domain"/>
    <property type="match status" value="1"/>
</dbReference>
<dbReference type="FunFam" id="1.10.45.10:FF:000001">
    <property type="entry name" value="D-lactate dehydrogenase mitochondrial"/>
    <property type="match status" value="1"/>
</dbReference>
<dbReference type="PANTHER" id="PTHR42934">
    <property type="entry name" value="GLYCOLATE OXIDASE SUBUNIT GLCD"/>
    <property type="match status" value="1"/>
</dbReference>
<evidence type="ECO:0000313" key="6">
    <source>
        <dbReference type="EMBL" id="MTV50662.1"/>
    </source>
</evidence>
<dbReference type="Pfam" id="PF02913">
    <property type="entry name" value="FAD-oxidase_C"/>
    <property type="match status" value="1"/>
</dbReference>
<dbReference type="InterPro" id="IPR016166">
    <property type="entry name" value="FAD-bd_PCMH"/>
</dbReference>
<dbReference type="InterPro" id="IPR016171">
    <property type="entry name" value="Vanillyl_alc_oxidase_C-sub2"/>
</dbReference>
<evidence type="ECO:0000256" key="2">
    <source>
        <dbReference type="ARBA" id="ARBA00022630"/>
    </source>
</evidence>